<dbReference type="AlphaFoldDB" id="A0ABD2QA67"/>
<organism evidence="1 2">
    <name type="scientific">Cichlidogyrus casuarinus</name>
    <dbReference type="NCBI Taxonomy" id="1844966"/>
    <lineage>
        <taxon>Eukaryota</taxon>
        <taxon>Metazoa</taxon>
        <taxon>Spiralia</taxon>
        <taxon>Lophotrochozoa</taxon>
        <taxon>Platyhelminthes</taxon>
        <taxon>Monogenea</taxon>
        <taxon>Monopisthocotylea</taxon>
        <taxon>Dactylogyridea</taxon>
        <taxon>Ancyrocephalidae</taxon>
        <taxon>Cichlidogyrus</taxon>
    </lineage>
</organism>
<sequence>MQKKTRSTFPVGWFPKICARDITPSKAELPLQELKSLAIHLLDNEMKDFKTIKTKAIKKD</sequence>
<comment type="caution">
    <text evidence="1">The sequence shown here is derived from an EMBL/GenBank/DDBJ whole genome shotgun (WGS) entry which is preliminary data.</text>
</comment>
<keyword evidence="2" id="KW-1185">Reference proteome</keyword>
<protein>
    <submittedName>
        <fullName evidence="1">Uncharacterized protein</fullName>
    </submittedName>
</protein>
<reference evidence="1 2" key="1">
    <citation type="submission" date="2024-11" db="EMBL/GenBank/DDBJ databases">
        <title>Adaptive evolution of stress response genes in parasites aligns with host niche diversity.</title>
        <authorList>
            <person name="Hahn C."/>
            <person name="Resl P."/>
        </authorList>
    </citation>
    <scope>NUCLEOTIDE SEQUENCE [LARGE SCALE GENOMIC DNA]</scope>
    <source>
        <strain evidence="1">EGGRZ-B1_66</strain>
        <tissue evidence="1">Body</tissue>
    </source>
</reference>
<dbReference type="Proteomes" id="UP001626550">
    <property type="component" value="Unassembled WGS sequence"/>
</dbReference>
<evidence type="ECO:0000313" key="2">
    <source>
        <dbReference type="Proteomes" id="UP001626550"/>
    </source>
</evidence>
<gene>
    <name evidence="1" type="ORF">Ciccas_004898</name>
</gene>
<accession>A0ABD2QA67</accession>
<dbReference type="EMBL" id="JBJKFK010000537">
    <property type="protein sequence ID" value="KAL3316456.1"/>
    <property type="molecule type" value="Genomic_DNA"/>
</dbReference>
<name>A0ABD2QA67_9PLAT</name>
<evidence type="ECO:0000313" key="1">
    <source>
        <dbReference type="EMBL" id="KAL3316456.1"/>
    </source>
</evidence>
<proteinExistence type="predicted"/>